<protein>
    <submittedName>
        <fullName evidence="1">Uncharacterized protein</fullName>
    </submittedName>
</protein>
<dbReference type="AlphaFoldDB" id="A0AAV4IY67"/>
<gene>
    <name evidence="1" type="ORF">ElyMa_006729200</name>
</gene>
<reference evidence="1 2" key="1">
    <citation type="journal article" date="2021" name="Elife">
        <title>Chloroplast acquisition without the gene transfer in kleptoplastic sea slugs, Plakobranchus ocellatus.</title>
        <authorList>
            <person name="Maeda T."/>
            <person name="Takahashi S."/>
            <person name="Yoshida T."/>
            <person name="Shimamura S."/>
            <person name="Takaki Y."/>
            <person name="Nagai Y."/>
            <person name="Toyoda A."/>
            <person name="Suzuki Y."/>
            <person name="Arimoto A."/>
            <person name="Ishii H."/>
            <person name="Satoh N."/>
            <person name="Nishiyama T."/>
            <person name="Hasebe M."/>
            <person name="Maruyama T."/>
            <person name="Minagawa J."/>
            <person name="Obokata J."/>
            <person name="Shigenobu S."/>
        </authorList>
    </citation>
    <scope>NUCLEOTIDE SEQUENCE [LARGE SCALE GENOMIC DNA]</scope>
</reference>
<keyword evidence="2" id="KW-1185">Reference proteome</keyword>
<proteinExistence type="predicted"/>
<dbReference type="Proteomes" id="UP000762676">
    <property type="component" value="Unassembled WGS sequence"/>
</dbReference>
<name>A0AAV4IY67_9GAST</name>
<dbReference type="EMBL" id="BMAT01013465">
    <property type="protein sequence ID" value="GFS13722.1"/>
    <property type="molecule type" value="Genomic_DNA"/>
</dbReference>
<accession>A0AAV4IY67</accession>
<comment type="caution">
    <text evidence="1">The sequence shown here is derived from an EMBL/GenBank/DDBJ whole genome shotgun (WGS) entry which is preliminary data.</text>
</comment>
<evidence type="ECO:0000313" key="1">
    <source>
        <dbReference type="EMBL" id="GFS13722.1"/>
    </source>
</evidence>
<sequence>MAGSRMFDLTSHALSTCHSERVRLHNLIRSLPERGLSSQGETEYRIAYRPQVAHGHRQPNGERSRAVQVFSLAITGGEYGEDQNECHKQFHTQTWKQKLKNVGGDSVEKDRVVIRKTRNGVMA</sequence>
<organism evidence="1 2">
    <name type="scientific">Elysia marginata</name>
    <dbReference type="NCBI Taxonomy" id="1093978"/>
    <lineage>
        <taxon>Eukaryota</taxon>
        <taxon>Metazoa</taxon>
        <taxon>Spiralia</taxon>
        <taxon>Lophotrochozoa</taxon>
        <taxon>Mollusca</taxon>
        <taxon>Gastropoda</taxon>
        <taxon>Heterobranchia</taxon>
        <taxon>Euthyneura</taxon>
        <taxon>Panpulmonata</taxon>
        <taxon>Sacoglossa</taxon>
        <taxon>Placobranchoidea</taxon>
        <taxon>Plakobranchidae</taxon>
        <taxon>Elysia</taxon>
    </lineage>
</organism>
<evidence type="ECO:0000313" key="2">
    <source>
        <dbReference type="Proteomes" id="UP000762676"/>
    </source>
</evidence>